<dbReference type="CTD" id="8580365"/>
<dbReference type="InParanoid" id="A8XTL7"/>
<dbReference type="HOGENOM" id="CLU_408396_0_0_1"/>
<feature type="domain" description="Mos1 transposase HTH" evidence="2">
    <location>
        <begin position="38"/>
        <end position="80"/>
    </location>
</feature>
<dbReference type="eggNOG" id="KOG1075">
    <property type="taxonomic scope" value="Eukaryota"/>
</dbReference>
<reference evidence="3 4" key="1">
    <citation type="journal article" date="2003" name="PLoS Biol.">
        <title>The genome sequence of Caenorhabditis briggsae: a platform for comparative genomics.</title>
        <authorList>
            <person name="Stein L.D."/>
            <person name="Bao Z."/>
            <person name="Blasiar D."/>
            <person name="Blumenthal T."/>
            <person name="Brent M.R."/>
            <person name="Chen N."/>
            <person name="Chinwalla A."/>
            <person name="Clarke L."/>
            <person name="Clee C."/>
            <person name="Coghlan A."/>
            <person name="Coulson A."/>
            <person name="D'Eustachio P."/>
            <person name="Fitch D.H."/>
            <person name="Fulton L.A."/>
            <person name="Fulton R.E."/>
            <person name="Griffiths-Jones S."/>
            <person name="Harris T.W."/>
            <person name="Hillier L.W."/>
            <person name="Kamath R."/>
            <person name="Kuwabara P.E."/>
            <person name="Mardis E.R."/>
            <person name="Marra M.A."/>
            <person name="Miner T.L."/>
            <person name="Minx P."/>
            <person name="Mullikin J.C."/>
            <person name="Plumb R.W."/>
            <person name="Rogers J."/>
            <person name="Schein J.E."/>
            <person name="Sohrmann M."/>
            <person name="Spieth J."/>
            <person name="Stajich J.E."/>
            <person name="Wei C."/>
            <person name="Willey D."/>
            <person name="Wilson R.K."/>
            <person name="Durbin R."/>
            <person name="Waterston R.H."/>
        </authorList>
    </citation>
    <scope>NUCLEOTIDE SEQUENCE [LARGE SCALE GENOMIC DNA]</scope>
    <source>
        <strain evidence="3 4">AF16</strain>
    </source>
</reference>
<dbReference type="KEGG" id="cbr:CBG_18570"/>
<proteinExistence type="predicted"/>
<dbReference type="EMBL" id="HE601466">
    <property type="protein sequence ID" value="CAP35994.1"/>
    <property type="molecule type" value="Genomic_DNA"/>
</dbReference>
<sequence>MPRGKKHTCCLRLLAPPPATLISEAMEQPSAVNDYHLNICILILNEVLRKKPIFDSYENFCKLVGDNFMNYPDFEFWYYRMYRYSRGELDDCDRSMNPVRKTIMDMPVSLMYKITGYLDTVERTYLRSMNKCLKDIVDFRPPSFDVISACDKCLEWKLNNKSFSCGLSDYVLKMPNLKVNHLSLNIMNESAYFNDLLPVLFHAKSVSISAFDFKKSLELLSAMNPGELESIDFTIDDTDTTEVFWEFFETEQFKQAKRVESNIYVHESDLMGFSHLKSFKFPIGYIEPVDFQIIRDMISTFDKFESCELKSTYFRDGFDVRTVAEALEAEIPFGPLKTVTHRHRIPGSNEYLEFTIEEAESFCLIKIVKRITGTPRSVSHEESIGWPYIAAGKAVFLSPDGSDPDGLLSRTSGFRDSLVFFFEKTHFEIGANIDSKRCQDRRFGAYSVTFIKILLSTAPPADDVADYIPYNLSGQEEYKKNLYCLVEHTNCHVICPLDNNLGQITLIGSTCHTKGSNPPNKKEQRNIESIQNSFTRRLYSRNLGRYITPQDSDYMNASERNLLYGLSSLEHRRQTIDKKLISKIMLGKSDEIYVQNHGSVIILFYLEFREFVESVRNSNMVLKGYPGTWFSRSKDPFEWSTYRNKNPESNKTLEFKIEESGGDWSFIDIRNIP</sequence>
<dbReference type="WormBase" id="CBG18570">
    <property type="protein sequence ID" value="CBP48976"/>
    <property type="gene ID" value="WBGene00037964"/>
    <property type="gene designation" value="Cbr-fbxa-142.4"/>
</dbReference>
<reference evidence="3 4" key="2">
    <citation type="journal article" date="2011" name="PLoS Genet.">
        <title>Caenorhabditis briggsae recombinant inbred line genotypes reveal inter-strain incompatibility and the evolution of recombination.</title>
        <authorList>
            <person name="Ross J.A."/>
            <person name="Koboldt D.C."/>
            <person name="Staisch J.E."/>
            <person name="Chamberlin H.M."/>
            <person name="Gupta B.P."/>
            <person name="Miller R.D."/>
            <person name="Baird S.E."/>
            <person name="Haag E.S."/>
        </authorList>
    </citation>
    <scope>NUCLEOTIDE SEQUENCE [LARGE SCALE GENOMIC DNA]</scope>
    <source>
        <strain evidence="3 4">AF16</strain>
    </source>
</reference>
<evidence type="ECO:0000259" key="2">
    <source>
        <dbReference type="Pfam" id="PF17906"/>
    </source>
</evidence>
<feature type="domain" description="DUF38" evidence="1">
    <location>
        <begin position="201"/>
        <end position="312"/>
    </location>
</feature>
<dbReference type="AlphaFoldDB" id="A8XTL7"/>
<dbReference type="RefSeq" id="XP_002638368.1">
    <property type="nucleotide sequence ID" value="XM_002638322.1"/>
</dbReference>
<evidence type="ECO:0000259" key="1">
    <source>
        <dbReference type="Pfam" id="PF01827"/>
    </source>
</evidence>
<dbReference type="Pfam" id="PF01827">
    <property type="entry name" value="FTH"/>
    <property type="match status" value="1"/>
</dbReference>
<keyword evidence="4" id="KW-1185">Reference proteome</keyword>
<gene>
    <name evidence="5" type="primary">fbxa-142.4</name>
    <name evidence="3 5" type="ORF">CBG18570</name>
    <name evidence="3" type="ORF">CBG_18570</name>
</gene>
<organism evidence="3 4">
    <name type="scientific">Caenorhabditis briggsae</name>
    <dbReference type="NCBI Taxonomy" id="6238"/>
    <lineage>
        <taxon>Eukaryota</taxon>
        <taxon>Metazoa</taxon>
        <taxon>Ecdysozoa</taxon>
        <taxon>Nematoda</taxon>
        <taxon>Chromadorea</taxon>
        <taxon>Rhabditida</taxon>
        <taxon>Rhabditina</taxon>
        <taxon>Rhabditomorpha</taxon>
        <taxon>Rhabditoidea</taxon>
        <taxon>Rhabditidae</taxon>
        <taxon>Peloderinae</taxon>
        <taxon>Caenorhabditis</taxon>
    </lineage>
</organism>
<dbReference type="InterPro" id="IPR002900">
    <property type="entry name" value="DUF38/FTH_CAE_spp"/>
</dbReference>
<dbReference type="InterPro" id="IPR040161">
    <property type="entry name" value="FB224"/>
</dbReference>
<dbReference type="GeneID" id="8580365"/>
<protein>
    <submittedName>
        <fullName evidence="3">Protein CBG18570</fullName>
    </submittedName>
</protein>
<dbReference type="InterPro" id="IPR041426">
    <property type="entry name" value="Mos1_HTH"/>
</dbReference>
<dbReference type="Proteomes" id="UP000008549">
    <property type="component" value="Unassembled WGS sequence"/>
</dbReference>
<dbReference type="PANTHER" id="PTHR23015">
    <property type="entry name" value="UNCHARACTERIZED C.ELEGANS PROTEIN"/>
    <property type="match status" value="1"/>
</dbReference>
<accession>A8XTL7</accession>
<dbReference type="FunCoup" id="A8XTL7">
    <property type="interactions" value="1194"/>
</dbReference>
<evidence type="ECO:0000313" key="5">
    <source>
        <dbReference type="WormBase" id="CBG18570"/>
    </source>
</evidence>
<dbReference type="CDD" id="cd22150">
    <property type="entry name" value="F-box_CeFBXA-like"/>
    <property type="match status" value="1"/>
</dbReference>
<evidence type="ECO:0000313" key="4">
    <source>
        <dbReference type="Proteomes" id="UP000008549"/>
    </source>
</evidence>
<dbReference type="Pfam" id="PF17906">
    <property type="entry name" value="HTH_48"/>
    <property type="match status" value="1"/>
</dbReference>
<dbReference type="PANTHER" id="PTHR23015:SF4">
    <property type="entry name" value="DUF38 DOMAIN-CONTAINING PROTEIN-RELATED"/>
    <property type="match status" value="1"/>
</dbReference>
<evidence type="ECO:0000313" key="3">
    <source>
        <dbReference type="EMBL" id="CAP35994.1"/>
    </source>
</evidence>
<name>A8XTL7_CAEBR</name>